<proteinExistence type="predicted"/>
<gene>
    <name evidence="1" type="ORF">UT75_C0002G0081</name>
</gene>
<comment type="caution">
    <text evidence="1">The sequence shown here is derived from an EMBL/GenBank/DDBJ whole genome shotgun (WGS) entry which is preliminary data.</text>
</comment>
<organism evidence="1 2">
    <name type="scientific">Candidatus Yanofskybacteria bacterium GW2011_GWE2_40_11</name>
    <dbReference type="NCBI Taxonomy" id="1619033"/>
    <lineage>
        <taxon>Bacteria</taxon>
        <taxon>Candidatus Yanofskyibacteriota</taxon>
    </lineage>
</organism>
<protein>
    <recommendedName>
        <fullName evidence="3">DUF1918 domain-containing protein</fullName>
    </recommendedName>
</protein>
<dbReference type="Proteomes" id="UP000034072">
    <property type="component" value="Unassembled WGS sequence"/>
</dbReference>
<evidence type="ECO:0000313" key="2">
    <source>
        <dbReference type="Proteomes" id="UP000034072"/>
    </source>
</evidence>
<accession>A0A0G0QKU6</accession>
<evidence type="ECO:0008006" key="3">
    <source>
        <dbReference type="Google" id="ProtNLM"/>
    </source>
</evidence>
<sequence>MSQDQSKVDSRIKVGSIVSRRGQEYRVTEFTHGCCGGDEQVRVRDGNGFSAGPFYTDNVKFVR</sequence>
<dbReference type="AlphaFoldDB" id="A0A0G0QKU6"/>
<reference evidence="1 2" key="1">
    <citation type="journal article" date="2015" name="Nature">
        <title>rRNA introns, odd ribosomes, and small enigmatic genomes across a large radiation of phyla.</title>
        <authorList>
            <person name="Brown C.T."/>
            <person name="Hug L.A."/>
            <person name="Thomas B.C."/>
            <person name="Sharon I."/>
            <person name="Castelle C.J."/>
            <person name="Singh A."/>
            <person name="Wilkins M.J."/>
            <person name="Williams K.H."/>
            <person name="Banfield J.F."/>
        </authorList>
    </citation>
    <scope>NUCLEOTIDE SEQUENCE [LARGE SCALE GENOMIC DNA]</scope>
</reference>
<dbReference type="EMBL" id="LBXZ01000002">
    <property type="protein sequence ID" value="KKR41044.1"/>
    <property type="molecule type" value="Genomic_DNA"/>
</dbReference>
<name>A0A0G0QKU6_9BACT</name>
<evidence type="ECO:0000313" key="1">
    <source>
        <dbReference type="EMBL" id="KKR41044.1"/>
    </source>
</evidence>